<feature type="region of interest" description="Disordered" evidence="1">
    <location>
        <begin position="247"/>
        <end position="311"/>
    </location>
</feature>
<evidence type="ECO:0000313" key="2">
    <source>
        <dbReference type="EMBL" id="KAF6809043.1"/>
    </source>
</evidence>
<dbReference type="PANTHER" id="PTHR37017">
    <property type="entry name" value="AB HYDROLASE-1 DOMAIN-CONTAINING PROTEIN-RELATED"/>
    <property type="match status" value="1"/>
</dbReference>
<dbReference type="InterPro" id="IPR052897">
    <property type="entry name" value="Sec-Metab_Biosynth_Hydrolase"/>
</dbReference>
<evidence type="ECO:0000256" key="1">
    <source>
        <dbReference type="SAM" id="MobiDB-lite"/>
    </source>
</evidence>
<protein>
    <recommendedName>
        <fullName evidence="4">AB hydrolase-1 domain-containing protein</fullName>
    </recommendedName>
</protein>
<dbReference type="OrthoDB" id="408373at2759"/>
<dbReference type="InterPro" id="IPR029058">
    <property type="entry name" value="AB_hydrolase_fold"/>
</dbReference>
<evidence type="ECO:0008006" key="4">
    <source>
        <dbReference type="Google" id="ProtNLM"/>
    </source>
</evidence>
<feature type="compositionally biased region" description="Low complexity" evidence="1">
    <location>
        <begin position="288"/>
        <end position="311"/>
    </location>
</feature>
<dbReference type="Proteomes" id="UP000639643">
    <property type="component" value="Unassembled WGS sequence"/>
</dbReference>
<dbReference type="AlphaFoldDB" id="A0A8H6MUQ7"/>
<dbReference type="SUPFAM" id="SSF53474">
    <property type="entry name" value="alpha/beta-Hydrolases"/>
    <property type="match status" value="1"/>
</dbReference>
<dbReference type="PANTHER" id="PTHR37017:SF11">
    <property type="entry name" value="ESTERASE_LIPASE_THIOESTERASE DOMAIN-CONTAINING PROTEIN"/>
    <property type="match status" value="1"/>
</dbReference>
<proteinExistence type="predicted"/>
<dbReference type="Gene3D" id="3.40.50.1820">
    <property type="entry name" value="alpha/beta hydrolase"/>
    <property type="match status" value="2"/>
</dbReference>
<gene>
    <name evidence="2" type="ORF">CMUS01_13758</name>
</gene>
<keyword evidence="3" id="KW-1185">Reference proteome</keyword>
<organism evidence="2 3">
    <name type="scientific">Colletotrichum musicola</name>
    <dbReference type="NCBI Taxonomy" id="2175873"/>
    <lineage>
        <taxon>Eukaryota</taxon>
        <taxon>Fungi</taxon>
        <taxon>Dikarya</taxon>
        <taxon>Ascomycota</taxon>
        <taxon>Pezizomycotina</taxon>
        <taxon>Sordariomycetes</taxon>
        <taxon>Hypocreomycetidae</taxon>
        <taxon>Glomerellales</taxon>
        <taxon>Glomerellaceae</taxon>
        <taxon>Colletotrichum</taxon>
        <taxon>Colletotrichum orchidearum species complex</taxon>
    </lineage>
</organism>
<dbReference type="EMBL" id="WIGM01000908">
    <property type="protein sequence ID" value="KAF6809043.1"/>
    <property type="molecule type" value="Genomic_DNA"/>
</dbReference>
<reference evidence="2" key="1">
    <citation type="journal article" date="2020" name="Phytopathology">
        <title>Genome Sequence Resources of Colletotrichum truncatum, C. plurivorum, C. musicola, and C. sojae: Four Species Pathogenic to Soybean (Glycine max).</title>
        <authorList>
            <person name="Rogerio F."/>
            <person name="Boufleur T.R."/>
            <person name="Ciampi-Guillardi M."/>
            <person name="Sukno S.A."/>
            <person name="Thon M.R."/>
            <person name="Massola Junior N.S."/>
            <person name="Baroncelli R."/>
        </authorList>
    </citation>
    <scope>NUCLEOTIDE SEQUENCE</scope>
    <source>
        <strain evidence="2">LFN0074</strain>
    </source>
</reference>
<accession>A0A8H6MUQ7</accession>
<comment type="caution">
    <text evidence="2">The sequence shown here is derived from an EMBL/GenBank/DDBJ whole genome shotgun (WGS) entry which is preliminary data.</text>
</comment>
<sequence length="311" mass="33689">MESKNTKPTILLVHGIWHIPAHYHPLITALEDRGYECIIPTLPSGGTPPPGDPPGADRSVLGLGSRKEGEDVTMLIYVAGFMTTGDVTIEDIVLREGSDWLSRNIDPTTFTPGPDFGPIFYNDLSEEEHAKWVGMLRPRPRACSQYAPKSKAYEEIGSVCVFCTKDSAIPPETQEELVGQVRETGVDVEEVRVETAAGQTQRMKGPNDPYAEFPGRPALRRVPANDPPHFPLGAYVNRCSAADLDFRDGGGGMKDGIRREPESERDPGPGAHTFPGSATGHEERKLNSPPKLSSPGPGSMSGSVKGFMNLD</sequence>
<evidence type="ECO:0000313" key="3">
    <source>
        <dbReference type="Proteomes" id="UP000639643"/>
    </source>
</evidence>
<feature type="compositionally biased region" description="Basic and acidic residues" evidence="1">
    <location>
        <begin position="255"/>
        <end position="267"/>
    </location>
</feature>
<name>A0A8H6MUQ7_9PEZI</name>